<dbReference type="RefSeq" id="WP_117689856.1">
    <property type="nucleotide sequence ID" value="NZ_QSUE01000002.1"/>
</dbReference>
<gene>
    <name evidence="2" type="ORF">DXB72_07000</name>
</gene>
<name>A0A3E5ANT7_9FIRM</name>
<comment type="caution">
    <text evidence="2">The sequence shown here is derived from an EMBL/GenBank/DDBJ whole genome shotgun (WGS) entry which is preliminary data.</text>
</comment>
<reference evidence="2 3" key="1">
    <citation type="submission" date="2018-08" db="EMBL/GenBank/DDBJ databases">
        <title>A genome reference for cultivated species of the human gut microbiota.</title>
        <authorList>
            <person name="Zou Y."/>
            <person name="Xue W."/>
            <person name="Luo G."/>
        </authorList>
    </citation>
    <scope>NUCLEOTIDE SEQUENCE [LARGE SCALE GENOMIC DNA]</scope>
    <source>
        <strain evidence="2 3">OM05-6AA</strain>
    </source>
</reference>
<dbReference type="AlphaFoldDB" id="A0A3E5ANT7"/>
<organism evidence="2 3">
    <name type="scientific">Agathobacter rectalis</name>
    <dbReference type="NCBI Taxonomy" id="39491"/>
    <lineage>
        <taxon>Bacteria</taxon>
        <taxon>Bacillati</taxon>
        <taxon>Bacillota</taxon>
        <taxon>Clostridia</taxon>
        <taxon>Lachnospirales</taxon>
        <taxon>Lachnospiraceae</taxon>
        <taxon>Agathobacter</taxon>
    </lineage>
</organism>
<evidence type="ECO:0008006" key="4">
    <source>
        <dbReference type="Google" id="ProtNLM"/>
    </source>
</evidence>
<accession>A0A3E5ANT7</accession>
<keyword evidence="1" id="KW-0732">Signal</keyword>
<dbReference type="Proteomes" id="UP000260970">
    <property type="component" value="Unassembled WGS sequence"/>
</dbReference>
<evidence type="ECO:0000313" key="3">
    <source>
        <dbReference type="Proteomes" id="UP000260970"/>
    </source>
</evidence>
<sequence length="149" mass="16419">MKDEKTRIFLGILGLICLVAMPVSAADNVRNITTYSICREDLYKDQIEDRMGLQQISIESGKTVSFYDSNGSMFYVSGGTTVTFRVNLNVSSSVKMGYINQNGSRTQKYSGSGTSHKTSFTILSSGYYRFYVTNSGSKTVKVTGGEICF</sequence>
<evidence type="ECO:0000256" key="1">
    <source>
        <dbReference type="SAM" id="SignalP"/>
    </source>
</evidence>
<feature type="signal peptide" evidence="1">
    <location>
        <begin position="1"/>
        <end position="25"/>
    </location>
</feature>
<dbReference type="EMBL" id="QSUG01000005">
    <property type="protein sequence ID" value="RGN23738.1"/>
    <property type="molecule type" value="Genomic_DNA"/>
</dbReference>
<evidence type="ECO:0000313" key="2">
    <source>
        <dbReference type="EMBL" id="RGN23738.1"/>
    </source>
</evidence>
<feature type="chain" id="PRO_5017747225" description="GOLD domain-containing protein" evidence="1">
    <location>
        <begin position="26"/>
        <end position="149"/>
    </location>
</feature>
<proteinExistence type="predicted"/>
<protein>
    <recommendedName>
        <fullName evidence="4">GOLD domain-containing protein</fullName>
    </recommendedName>
</protein>